<gene>
    <name evidence="2" type="ORF">CE91St3_05670</name>
</gene>
<dbReference type="RefSeq" id="WP_227225830.1">
    <property type="nucleotide sequence ID" value="NZ_BQNZ01000001.1"/>
</dbReference>
<keyword evidence="1" id="KW-0732">Signal</keyword>
<evidence type="ECO:0000313" key="3">
    <source>
        <dbReference type="Proteomes" id="UP001055114"/>
    </source>
</evidence>
<accession>A0AA37K5S0</accession>
<evidence type="ECO:0008006" key="4">
    <source>
        <dbReference type="Google" id="ProtNLM"/>
    </source>
</evidence>
<dbReference type="AlphaFoldDB" id="A0AA37K5S0"/>
<dbReference type="Proteomes" id="UP001055114">
    <property type="component" value="Unassembled WGS sequence"/>
</dbReference>
<sequence length="127" mass="14693">MKGVLCRYIGLVCCTLLLVAITSCNDEHDDIPYLNDSVWIHQFSPEDNIVDAAGAALCFGKKQVEYFAIDSNGKVLRLLDSFDYHLKNDQIIVIGKKEYMITDHTLMFSNKMFYRTDKRFDEMVLRK</sequence>
<proteinExistence type="predicted"/>
<feature type="chain" id="PRO_5041371662" description="Lipoprotein" evidence="1">
    <location>
        <begin position="26"/>
        <end position="127"/>
    </location>
</feature>
<dbReference type="EMBL" id="BQNZ01000001">
    <property type="protein sequence ID" value="GKH70704.1"/>
    <property type="molecule type" value="Genomic_DNA"/>
</dbReference>
<protein>
    <recommendedName>
        <fullName evidence="4">Lipoprotein</fullName>
    </recommendedName>
</protein>
<evidence type="ECO:0000313" key="2">
    <source>
        <dbReference type="EMBL" id="GKH70704.1"/>
    </source>
</evidence>
<comment type="caution">
    <text evidence="2">The sequence shown here is derived from an EMBL/GenBank/DDBJ whole genome shotgun (WGS) entry which is preliminary data.</text>
</comment>
<reference evidence="2" key="1">
    <citation type="submission" date="2022-01" db="EMBL/GenBank/DDBJ databases">
        <title>Novel bile acid biosynthetic pathways are enriched in the microbiome of centenarians.</title>
        <authorList>
            <person name="Sato Y."/>
            <person name="Atarashi K."/>
            <person name="Plichta R.D."/>
            <person name="Arai Y."/>
            <person name="Sasajima S."/>
            <person name="Kearney M.S."/>
            <person name="Suda W."/>
            <person name="Takeshita K."/>
            <person name="Sasaki T."/>
            <person name="Okamoto S."/>
            <person name="Skelly N.A."/>
            <person name="Okamura Y."/>
            <person name="Vlamakis H."/>
            <person name="Li Y."/>
            <person name="Tanoue T."/>
            <person name="Takei H."/>
            <person name="Nittono H."/>
            <person name="Narushima S."/>
            <person name="Irie J."/>
            <person name="Itoh H."/>
            <person name="Moriya K."/>
            <person name="Sugiura Y."/>
            <person name="Suematsu M."/>
            <person name="Moritoki N."/>
            <person name="Shibata S."/>
            <person name="Littman R.D."/>
            <person name="Fischbach A.M."/>
            <person name="Uwamino Y."/>
            <person name="Inoue T."/>
            <person name="Honda A."/>
            <person name="Hattori M."/>
            <person name="Murai T."/>
            <person name="Xavier J.R."/>
            <person name="Hirose N."/>
            <person name="Honda K."/>
        </authorList>
    </citation>
    <scope>NUCLEOTIDE SEQUENCE</scope>
    <source>
        <strain evidence="2">CE91-St3</strain>
    </source>
</reference>
<feature type="signal peptide" evidence="1">
    <location>
        <begin position="1"/>
        <end position="25"/>
    </location>
</feature>
<organism evidence="2 3">
    <name type="scientific">Parabacteroides merdae</name>
    <dbReference type="NCBI Taxonomy" id="46503"/>
    <lineage>
        <taxon>Bacteria</taxon>
        <taxon>Pseudomonadati</taxon>
        <taxon>Bacteroidota</taxon>
        <taxon>Bacteroidia</taxon>
        <taxon>Bacteroidales</taxon>
        <taxon>Tannerellaceae</taxon>
        <taxon>Parabacteroides</taxon>
    </lineage>
</organism>
<dbReference type="PROSITE" id="PS51257">
    <property type="entry name" value="PROKAR_LIPOPROTEIN"/>
    <property type="match status" value="1"/>
</dbReference>
<name>A0AA37K5S0_9BACT</name>
<evidence type="ECO:0000256" key="1">
    <source>
        <dbReference type="SAM" id="SignalP"/>
    </source>
</evidence>